<dbReference type="AlphaFoldDB" id="A0A3B0ZMA7"/>
<organism evidence="2">
    <name type="scientific">hydrothermal vent metagenome</name>
    <dbReference type="NCBI Taxonomy" id="652676"/>
    <lineage>
        <taxon>unclassified sequences</taxon>
        <taxon>metagenomes</taxon>
        <taxon>ecological metagenomes</taxon>
    </lineage>
</organism>
<keyword evidence="1" id="KW-0812">Transmembrane</keyword>
<dbReference type="GO" id="GO:0051537">
    <property type="term" value="F:2 iron, 2 sulfur cluster binding"/>
    <property type="evidence" value="ECO:0007669"/>
    <property type="project" value="InterPro"/>
</dbReference>
<evidence type="ECO:0000313" key="2">
    <source>
        <dbReference type="EMBL" id="VAW94568.1"/>
    </source>
</evidence>
<dbReference type="InterPro" id="IPR036922">
    <property type="entry name" value="Rieske_2Fe-2S_sf"/>
</dbReference>
<protein>
    <submittedName>
        <fullName evidence="2">Uncharacterized protein</fullName>
    </submittedName>
</protein>
<evidence type="ECO:0000256" key="1">
    <source>
        <dbReference type="SAM" id="Phobius"/>
    </source>
</evidence>
<keyword evidence="1" id="KW-1133">Transmembrane helix</keyword>
<keyword evidence="1" id="KW-0472">Membrane</keyword>
<name>A0A3B0ZMA7_9ZZZZ</name>
<proteinExistence type="predicted"/>
<sequence>MSIDKSVEDSGQLANAKRRKNLLILFLLLFVIAVVSMWTVFSGYSDSSAVKKKDYLLRFNLAELVSGEVRIIQHKGLPVVLMHREQQDLKQLLAIRSGLIDPDSNESSQPAFAKNYHRSLKPEYFIAYAINPLSGADINYRLESYQHNLKKERLWYGGFSEKRTGYLYDQAGRVYKQADSADAQRYNLYVPNYKITANNQLYVYTLKELDFD</sequence>
<dbReference type="EMBL" id="UOFT01000039">
    <property type="protein sequence ID" value="VAW94568.1"/>
    <property type="molecule type" value="Genomic_DNA"/>
</dbReference>
<feature type="transmembrane region" description="Helical" evidence="1">
    <location>
        <begin position="21"/>
        <end position="41"/>
    </location>
</feature>
<reference evidence="2" key="1">
    <citation type="submission" date="2018-06" db="EMBL/GenBank/DDBJ databases">
        <authorList>
            <person name="Zhirakovskaya E."/>
        </authorList>
    </citation>
    <scope>NUCLEOTIDE SEQUENCE</scope>
</reference>
<accession>A0A3B0ZMA7</accession>
<dbReference type="Gene3D" id="2.102.10.10">
    <property type="entry name" value="Rieske [2Fe-2S] iron-sulphur domain"/>
    <property type="match status" value="1"/>
</dbReference>
<gene>
    <name evidence="2" type="ORF">MNBD_GAMMA23-2314</name>
</gene>